<reference evidence="5 6" key="1">
    <citation type="submission" date="2019-09" db="EMBL/GenBank/DDBJ databases">
        <title>Genome Sequence of Larkinella sp MA1.</title>
        <authorList>
            <person name="Srinivasan S."/>
        </authorList>
    </citation>
    <scope>NUCLEOTIDE SEQUENCE [LARGE SCALE GENOMIC DNA]</scope>
    <source>
        <strain evidence="5 6">MA1</strain>
    </source>
</reference>
<keyword evidence="1" id="KW-0998">Cell outer membrane</keyword>
<keyword evidence="1" id="KW-0472">Membrane</keyword>
<feature type="signal peptide" evidence="3">
    <location>
        <begin position="1"/>
        <end position="34"/>
    </location>
</feature>
<dbReference type="EMBL" id="VTWS01000007">
    <property type="protein sequence ID" value="KAA9347876.1"/>
    <property type="molecule type" value="Genomic_DNA"/>
</dbReference>
<dbReference type="GO" id="GO:0009279">
    <property type="term" value="C:cell outer membrane"/>
    <property type="evidence" value="ECO:0007669"/>
    <property type="project" value="TreeGrafter"/>
</dbReference>
<evidence type="ECO:0000256" key="2">
    <source>
        <dbReference type="SAM" id="MobiDB-lite"/>
    </source>
</evidence>
<name>A0A5N1J876_9BACT</name>
<evidence type="ECO:0000256" key="1">
    <source>
        <dbReference type="ARBA" id="ARBA00023237"/>
    </source>
</evidence>
<feature type="chain" id="PRO_5024927206" description="Organic solvent tolerance-like N-terminal domain-containing protein" evidence="3">
    <location>
        <begin position="35"/>
        <end position="711"/>
    </location>
</feature>
<dbReference type="PANTHER" id="PTHR30189">
    <property type="entry name" value="LPS-ASSEMBLY PROTEIN"/>
    <property type="match status" value="1"/>
</dbReference>
<dbReference type="PANTHER" id="PTHR30189:SF1">
    <property type="entry name" value="LPS-ASSEMBLY PROTEIN LPTD"/>
    <property type="match status" value="1"/>
</dbReference>
<protein>
    <recommendedName>
        <fullName evidence="4">Organic solvent tolerance-like N-terminal domain-containing protein</fullName>
    </recommendedName>
</protein>
<evidence type="ECO:0000313" key="6">
    <source>
        <dbReference type="Proteomes" id="UP000326344"/>
    </source>
</evidence>
<feature type="domain" description="Organic solvent tolerance-like N-terminal" evidence="4">
    <location>
        <begin position="47"/>
        <end position="203"/>
    </location>
</feature>
<evidence type="ECO:0000256" key="3">
    <source>
        <dbReference type="SAM" id="SignalP"/>
    </source>
</evidence>
<proteinExistence type="predicted"/>
<keyword evidence="3" id="KW-0732">Signal</keyword>
<dbReference type="GO" id="GO:1990351">
    <property type="term" value="C:transporter complex"/>
    <property type="evidence" value="ECO:0007669"/>
    <property type="project" value="TreeGrafter"/>
</dbReference>
<sequence length="711" mass="79067">MHRNPLNKTSVYSNKVVHKLLVLLLVLLVSTANAQISNPAAGGATDIVILKRADQLEGLQSGTEEIRKLTGNVELLHNNTLMFCDRAVQNLTTNVIEAYGNVRMIQGDTLSVKGDTLFYYGASRQANVTGRTVVLKDRKMTLTTRRLDYDMANGIAHYPVKGRIVDRENILTSREGYYDTRTKLFTFHENVKLVNPQYTLTADSLLYNSLSKIATFQGPTKIVSKEGTLLAKDGDYNTVSRLSNFQRRATIETEKYTLTGDTLFGNNANDFYTARGNVVLFAKGDQTILTGDFGRYNRKAGVARMIGHALVKSISRSDTLFMRADTLWSFELPNPKYKKGKTNTDSTYRRLIGQRNVLVFKNDLQSKCDSIVYETADSTIYFFKDPIVWSTNYQMEGDSITALMKNNRIHKMLLRGHSFVISQDTLLNFNQVKGRTLTSYFAYDRKSDRSDIDHVVVEGNGESLYFAVDDKNKMVGMNRVLCSKMTIRFADRKVNKISFYGQPDSKLVPPQELKDADKQLDGFNWRMAEKPTKARILGLPETAPAPTTVLSATSVKKAATAVLPEASATTKREVPVNESKMKGLIRKTSGNTVESTTVKEAVSVNKPAPVPTVEPKKEIEKVKTAAVQPVDSATTAAVKSVPLKKTSEAPKITKNPTVASPEKKVKPLDSLSTENSKNTITKPALRTTPAPVEESDLERELNKKPVRKTGN</sequence>
<keyword evidence="6" id="KW-1185">Reference proteome</keyword>
<dbReference type="Pfam" id="PF13100">
    <property type="entry name" value="OstA_2"/>
    <property type="match status" value="1"/>
</dbReference>
<feature type="compositionally biased region" description="Polar residues" evidence="2">
    <location>
        <begin position="670"/>
        <end position="681"/>
    </location>
</feature>
<evidence type="ECO:0000313" key="5">
    <source>
        <dbReference type="EMBL" id="KAA9347876.1"/>
    </source>
</evidence>
<dbReference type="InterPro" id="IPR005653">
    <property type="entry name" value="OstA-like_N"/>
</dbReference>
<gene>
    <name evidence="5" type="ORF">F0P93_24940</name>
</gene>
<feature type="region of interest" description="Disordered" evidence="2">
    <location>
        <begin position="647"/>
        <end position="711"/>
    </location>
</feature>
<dbReference type="Proteomes" id="UP000326344">
    <property type="component" value="Unassembled WGS sequence"/>
</dbReference>
<dbReference type="Gene3D" id="2.60.450.10">
    <property type="entry name" value="Lipopolysaccharide (LPS) transport protein A like domain"/>
    <property type="match status" value="2"/>
</dbReference>
<dbReference type="InterPro" id="IPR050218">
    <property type="entry name" value="LptD"/>
</dbReference>
<organism evidence="5 6">
    <name type="scientific">Larkinella humicola</name>
    <dbReference type="NCBI Taxonomy" id="2607654"/>
    <lineage>
        <taxon>Bacteria</taxon>
        <taxon>Pseudomonadati</taxon>
        <taxon>Bacteroidota</taxon>
        <taxon>Cytophagia</taxon>
        <taxon>Cytophagales</taxon>
        <taxon>Spirosomataceae</taxon>
        <taxon>Larkinella</taxon>
    </lineage>
</organism>
<evidence type="ECO:0000259" key="4">
    <source>
        <dbReference type="Pfam" id="PF13100"/>
    </source>
</evidence>
<comment type="caution">
    <text evidence="5">The sequence shown here is derived from an EMBL/GenBank/DDBJ whole genome shotgun (WGS) entry which is preliminary data.</text>
</comment>
<accession>A0A5N1J876</accession>
<dbReference type="AlphaFoldDB" id="A0A5N1J876"/>